<keyword evidence="9" id="KW-1185">Reference proteome</keyword>
<keyword evidence="5 7" id="KW-1133">Transmembrane helix</keyword>
<dbReference type="Proteomes" id="UP001247754">
    <property type="component" value="Unassembled WGS sequence"/>
</dbReference>
<evidence type="ECO:0000256" key="1">
    <source>
        <dbReference type="ARBA" id="ARBA00004651"/>
    </source>
</evidence>
<dbReference type="NCBIfam" id="NF006520">
    <property type="entry name" value="PRK08965.1-4"/>
    <property type="match status" value="1"/>
</dbReference>
<sequence>MSRLVPHPLLSLALVLMWLLLTRFSLGHLLLGVVIALIAGWALGKVEPERPRLRRIWPLIRLMGIVSVDIIRSNIAVAGLILTRGRHGARKSAFVDIPLRLDDPVPLALLAMIITATPGTAWLEHDPDTGVLILHVFDVIDEDEWRHLIRDRYESLLLEAFG</sequence>
<dbReference type="RefSeq" id="WP_310455943.1">
    <property type="nucleotide sequence ID" value="NZ_JAVKPH010000003.1"/>
</dbReference>
<evidence type="ECO:0000256" key="7">
    <source>
        <dbReference type="SAM" id="Phobius"/>
    </source>
</evidence>
<evidence type="ECO:0000256" key="4">
    <source>
        <dbReference type="ARBA" id="ARBA00022692"/>
    </source>
</evidence>
<feature type="transmembrane region" description="Helical" evidence="7">
    <location>
        <begin position="12"/>
        <end position="39"/>
    </location>
</feature>
<evidence type="ECO:0000256" key="6">
    <source>
        <dbReference type="ARBA" id="ARBA00023136"/>
    </source>
</evidence>
<dbReference type="InterPro" id="IPR002758">
    <property type="entry name" value="Cation_antiport_E"/>
</dbReference>
<evidence type="ECO:0000256" key="3">
    <source>
        <dbReference type="ARBA" id="ARBA00022475"/>
    </source>
</evidence>
<keyword evidence="6 7" id="KW-0472">Membrane</keyword>
<evidence type="ECO:0000313" key="8">
    <source>
        <dbReference type="EMBL" id="MDR5651692.1"/>
    </source>
</evidence>
<comment type="subcellular location">
    <subcellularLocation>
        <location evidence="1">Cell membrane</location>
        <topology evidence="1">Multi-pass membrane protein</topology>
    </subcellularLocation>
</comment>
<dbReference type="Pfam" id="PF01899">
    <property type="entry name" value="MNHE"/>
    <property type="match status" value="1"/>
</dbReference>
<proteinExistence type="inferred from homology"/>
<accession>A0ABU1F5I7</accession>
<dbReference type="PANTHER" id="PTHR34584">
    <property type="entry name" value="NA(+)/H(+) ANTIPORTER SUBUNIT E1"/>
    <property type="match status" value="1"/>
</dbReference>
<evidence type="ECO:0000256" key="2">
    <source>
        <dbReference type="ARBA" id="ARBA00006228"/>
    </source>
</evidence>
<reference evidence="8 9" key="1">
    <citation type="submission" date="2023-09" db="EMBL/GenBank/DDBJ databases">
        <title>Xinfangfangia sedmenti sp. nov., isolated the sedment.</title>
        <authorList>
            <person name="Xu L."/>
        </authorList>
    </citation>
    <scope>NUCLEOTIDE SEQUENCE [LARGE SCALE GENOMIC DNA]</scope>
    <source>
        <strain evidence="8 9">LG-4</strain>
    </source>
</reference>
<name>A0ABU1F5I7_9RHOB</name>
<dbReference type="PANTHER" id="PTHR34584:SF1">
    <property type="entry name" value="NA(+)_H(+) ANTIPORTER SUBUNIT E1"/>
    <property type="match status" value="1"/>
</dbReference>
<dbReference type="PIRSF" id="PIRSF019239">
    <property type="entry name" value="MrpE"/>
    <property type="match status" value="1"/>
</dbReference>
<gene>
    <name evidence="8" type="ORF">RGD00_03685</name>
</gene>
<evidence type="ECO:0000313" key="9">
    <source>
        <dbReference type="Proteomes" id="UP001247754"/>
    </source>
</evidence>
<feature type="transmembrane region" description="Helical" evidence="7">
    <location>
        <begin position="59"/>
        <end position="82"/>
    </location>
</feature>
<protein>
    <submittedName>
        <fullName evidence="8">Na+/H+ antiporter subunit E</fullName>
    </submittedName>
</protein>
<comment type="similarity">
    <text evidence="2">Belongs to the CPA3 antiporters (TC 2.A.63) subunit E family.</text>
</comment>
<dbReference type="EMBL" id="JAVKPH010000003">
    <property type="protein sequence ID" value="MDR5651692.1"/>
    <property type="molecule type" value="Genomic_DNA"/>
</dbReference>
<keyword evidence="3" id="KW-1003">Cell membrane</keyword>
<comment type="caution">
    <text evidence="8">The sequence shown here is derived from an EMBL/GenBank/DDBJ whole genome shotgun (WGS) entry which is preliminary data.</text>
</comment>
<keyword evidence="4 7" id="KW-0812">Transmembrane</keyword>
<evidence type="ECO:0000256" key="5">
    <source>
        <dbReference type="ARBA" id="ARBA00022989"/>
    </source>
</evidence>
<organism evidence="8 9">
    <name type="scientific">Ruixingdingia sedimenti</name>
    <dbReference type="NCBI Taxonomy" id="3073604"/>
    <lineage>
        <taxon>Bacteria</taxon>
        <taxon>Pseudomonadati</taxon>
        <taxon>Pseudomonadota</taxon>
        <taxon>Alphaproteobacteria</taxon>
        <taxon>Rhodobacterales</taxon>
        <taxon>Paracoccaceae</taxon>
        <taxon>Ruixingdingia</taxon>
    </lineage>
</organism>